<dbReference type="GO" id="GO:0000976">
    <property type="term" value="F:transcription cis-regulatory region binding"/>
    <property type="evidence" value="ECO:0007669"/>
    <property type="project" value="TreeGrafter"/>
</dbReference>
<dbReference type="AlphaFoldDB" id="A0A645BLH4"/>
<dbReference type="InterPro" id="IPR046335">
    <property type="entry name" value="LacI/GalR-like_sensor"/>
</dbReference>
<keyword evidence="4" id="KW-0804">Transcription</keyword>
<organism evidence="6">
    <name type="scientific">bioreactor metagenome</name>
    <dbReference type="NCBI Taxonomy" id="1076179"/>
    <lineage>
        <taxon>unclassified sequences</taxon>
        <taxon>metagenomes</taxon>
        <taxon>ecological metagenomes</taxon>
    </lineage>
</organism>
<protein>
    <submittedName>
        <fullName evidence="6">HTH-type transcriptional repressor PurR</fullName>
    </submittedName>
</protein>
<dbReference type="Pfam" id="PF13377">
    <property type="entry name" value="Peripla_BP_3"/>
    <property type="match status" value="1"/>
</dbReference>
<evidence type="ECO:0000256" key="2">
    <source>
        <dbReference type="ARBA" id="ARBA00023015"/>
    </source>
</evidence>
<sequence length="122" mass="13557">MYWAEQTAEEKTSVYDQLYDYLASAKDLTAIIALNDLIAADLIHVLEKLGRKPGEDISVIGFDNVSFATQLKPPLTSVETPTFELGRKAAELLIRLISNPNHPIEHILLPSKLVVRGSISQR</sequence>
<dbReference type="PANTHER" id="PTHR30146:SF148">
    <property type="entry name" value="HTH-TYPE TRANSCRIPTIONAL REPRESSOR PURR-RELATED"/>
    <property type="match status" value="1"/>
</dbReference>
<reference evidence="6" key="1">
    <citation type="submission" date="2019-08" db="EMBL/GenBank/DDBJ databases">
        <authorList>
            <person name="Kucharzyk K."/>
            <person name="Murdoch R.W."/>
            <person name="Higgins S."/>
            <person name="Loffler F."/>
        </authorList>
    </citation>
    <scope>NUCLEOTIDE SEQUENCE</scope>
</reference>
<name>A0A645BLH4_9ZZZZ</name>
<keyword evidence="3" id="KW-0238">DNA-binding</keyword>
<dbReference type="Gene3D" id="3.40.50.2300">
    <property type="match status" value="1"/>
</dbReference>
<evidence type="ECO:0000256" key="1">
    <source>
        <dbReference type="ARBA" id="ARBA00022491"/>
    </source>
</evidence>
<dbReference type="EMBL" id="VSSQ01018988">
    <property type="protein sequence ID" value="MPM62674.1"/>
    <property type="molecule type" value="Genomic_DNA"/>
</dbReference>
<keyword evidence="2" id="KW-0805">Transcription regulation</keyword>
<comment type="caution">
    <text evidence="6">The sequence shown here is derived from an EMBL/GenBank/DDBJ whole genome shotgun (WGS) entry which is preliminary data.</text>
</comment>
<dbReference type="GO" id="GO:0003700">
    <property type="term" value="F:DNA-binding transcription factor activity"/>
    <property type="evidence" value="ECO:0007669"/>
    <property type="project" value="TreeGrafter"/>
</dbReference>
<keyword evidence="1" id="KW-0678">Repressor</keyword>
<dbReference type="SUPFAM" id="SSF53822">
    <property type="entry name" value="Periplasmic binding protein-like I"/>
    <property type="match status" value="1"/>
</dbReference>
<gene>
    <name evidence="6" type="primary">purR_48</name>
    <name evidence="6" type="ORF">SDC9_109551</name>
</gene>
<feature type="domain" description="Transcriptional regulator LacI/GalR-like sensor" evidence="5">
    <location>
        <begin position="24"/>
        <end position="119"/>
    </location>
</feature>
<evidence type="ECO:0000256" key="4">
    <source>
        <dbReference type="ARBA" id="ARBA00023163"/>
    </source>
</evidence>
<evidence type="ECO:0000259" key="5">
    <source>
        <dbReference type="Pfam" id="PF13377"/>
    </source>
</evidence>
<accession>A0A645BLH4</accession>
<dbReference type="PANTHER" id="PTHR30146">
    <property type="entry name" value="LACI-RELATED TRANSCRIPTIONAL REPRESSOR"/>
    <property type="match status" value="1"/>
</dbReference>
<evidence type="ECO:0000313" key="6">
    <source>
        <dbReference type="EMBL" id="MPM62674.1"/>
    </source>
</evidence>
<proteinExistence type="predicted"/>
<evidence type="ECO:0000256" key="3">
    <source>
        <dbReference type="ARBA" id="ARBA00023125"/>
    </source>
</evidence>
<dbReference type="InterPro" id="IPR028082">
    <property type="entry name" value="Peripla_BP_I"/>
</dbReference>